<dbReference type="EMBL" id="RKRA01000001">
    <property type="protein sequence ID" value="RPF26494.1"/>
    <property type="molecule type" value="Genomic_DNA"/>
</dbReference>
<proteinExistence type="predicted"/>
<evidence type="ECO:0000313" key="2">
    <source>
        <dbReference type="EMBL" id="RPF26494.1"/>
    </source>
</evidence>
<organism evidence="2 3">
    <name type="scientific">Georgenia muralis</name>
    <dbReference type="NCBI Taxonomy" id="154117"/>
    <lineage>
        <taxon>Bacteria</taxon>
        <taxon>Bacillati</taxon>
        <taxon>Actinomycetota</taxon>
        <taxon>Actinomycetes</taxon>
        <taxon>Micrococcales</taxon>
        <taxon>Bogoriellaceae</taxon>
        <taxon>Georgenia</taxon>
    </lineage>
</organism>
<dbReference type="RefSeq" id="WP_123915151.1">
    <property type="nucleotide sequence ID" value="NZ_RKRA01000001.1"/>
</dbReference>
<gene>
    <name evidence="2" type="ORF">EDD32_0937</name>
</gene>
<dbReference type="PROSITE" id="PS51257">
    <property type="entry name" value="PROKAR_LIPOPROTEIN"/>
    <property type="match status" value="1"/>
</dbReference>
<dbReference type="AlphaFoldDB" id="A0A3N4Z3S3"/>
<comment type="caution">
    <text evidence="2">The sequence shown here is derived from an EMBL/GenBank/DDBJ whole genome shotgun (WGS) entry which is preliminary data.</text>
</comment>
<evidence type="ECO:0000313" key="3">
    <source>
        <dbReference type="Proteomes" id="UP000280726"/>
    </source>
</evidence>
<sequence>MARTAPRARTVAVASAAATLTLAGCSVANPITTAVPYAPSDGVRVEVTDGVVVENLMILAEGEGEEGLVIGSVVNRSREDVEVTLSLGEGGGEVPVEVAAGESVSLGEAGLSVASLEVPPGAVLPSSVSTDVGGAVEVPVPVLDGTVPPYDDVLDQG</sequence>
<accession>A0A3N4Z3S3</accession>
<evidence type="ECO:0000256" key="1">
    <source>
        <dbReference type="SAM" id="SignalP"/>
    </source>
</evidence>
<evidence type="ECO:0008006" key="4">
    <source>
        <dbReference type="Google" id="ProtNLM"/>
    </source>
</evidence>
<name>A0A3N4Z3S3_9MICO</name>
<reference evidence="2 3" key="1">
    <citation type="submission" date="2018-11" db="EMBL/GenBank/DDBJ databases">
        <title>Sequencing the genomes of 1000 actinobacteria strains.</title>
        <authorList>
            <person name="Klenk H.-P."/>
        </authorList>
    </citation>
    <scope>NUCLEOTIDE SEQUENCE [LARGE SCALE GENOMIC DNA]</scope>
    <source>
        <strain evidence="2 3">DSM 14418</strain>
    </source>
</reference>
<feature type="signal peptide" evidence="1">
    <location>
        <begin position="1"/>
        <end position="28"/>
    </location>
</feature>
<feature type="chain" id="PRO_5018112393" description="Copper(I)-binding protein" evidence="1">
    <location>
        <begin position="29"/>
        <end position="157"/>
    </location>
</feature>
<protein>
    <recommendedName>
        <fullName evidence="4">Copper(I)-binding protein</fullName>
    </recommendedName>
</protein>
<keyword evidence="1" id="KW-0732">Signal</keyword>
<dbReference type="OrthoDB" id="3267550at2"/>
<keyword evidence="3" id="KW-1185">Reference proteome</keyword>
<dbReference type="Proteomes" id="UP000280726">
    <property type="component" value="Unassembled WGS sequence"/>
</dbReference>